<gene>
    <name evidence="1" type="ORF">DAT39_004578</name>
</gene>
<dbReference type="EMBL" id="QNUK01000040">
    <property type="protein sequence ID" value="KAF5905779.1"/>
    <property type="molecule type" value="Genomic_DNA"/>
</dbReference>
<reference evidence="1" key="1">
    <citation type="submission" date="2020-07" db="EMBL/GenBank/DDBJ databases">
        <title>Clarias magur genome sequencing, assembly and annotation.</title>
        <authorList>
            <person name="Kushwaha B."/>
            <person name="Kumar R."/>
            <person name="Das P."/>
            <person name="Joshi C.G."/>
            <person name="Kumar D."/>
            <person name="Nagpure N.S."/>
            <person name="Pandey M."/>
            <person name="Agarwal S."/>
            <person name="Srivastava S."/>
            <person name="Singh M."/>
            <person name="Sahoo L."/>
            <person name="Jayasankar P."/>
            <person name="Meher P.K."/>
            <person name="Koringa P.G."/>
            <person name="Iquebal M.A."/>
            <person name="Das S.P."/>
            <person name="Bit A."/>
            <person name="Patnaik S."/>
            <person name="Patel N."/>
            <person name="Shah T.M."/>
            <person name="Hinsu A."/>
            <person name="Jena J.K."/>
        </authorList>
    </citation>
    <scope>NUCLEOTIDE SEQUENCE</scope>
    <source>
        <strain evidence="1">CIFAMagur01</strain>
        <tissue evidence="1">Testis</tissue>
    </source>
</reference>
<feature type="non-terminal residue" evidence="1">
    <location>
        <position position="100"/>
    </location>
</feature>
<evidence type="ECO:0000313" key="2">
    <source>
        <dbReference type="Proteomes" id="UP000727407"/>
    </source>
</evidence>
<dbReference type="AlphaFoldDB" id="A0A8J4U6D5"/>
<comment type="caution">
    <text evidence="1">The sequence shown here is derived from an EMBL/GenBank/DDBJ whole genome shotgun (WGS) entry which is preliminary data.</text>
</comment>
<organism evidence="1 2">
    <name type="scientific">Clarias magur</name>
    <name type="common">Asian catfish</name>
    <name type="synonym">Macropteronotus magur</name>
    <dbReference type="NCBI Taxonomy" id="1594786"/>
    <lineage>
        <taxon>Eukaryota</taxon>
        <taxon>Metazoa</taxon>
        <taxon>Chordata</taxon>
        <taxon>Craniata</taxon>
        <taxon>Vertebrata</taxon>
        <taxon>Euteleostomi</taxon>
        <taxon>Actinopterygii</taxon>
        <taxon>Neopterygii</taxon>
        <taxon>Teleostei</taxon>
        <taxon>Ostariophysi</taxon>
        <taxon>Siluriformes</taxon>
        <taxon>Clariidae</taxon>
        <taxon>Clarias</taxon>
    </lineage>
</organism>
<accession>A0A8J4U6D5</accession>
<sequence>MKHIDTQKETYFPIISAIVLILKCSLVCNYTESDDTLSNIQREQKYVVTYVGLYAVGKLQSGTTEKSSPCHQEMTMMMISQTFMAKIPRKQKWLVMMQIP</sequence>
<proteinExistence type="predicted"/>
<name>A0A8J4U6D5_CLAMG</name>
<evidence type="ECO:0000313" key="1">
    <source>
        <dbReference type="EMBL" id="KAF5905779.1"/>
    </source>
</evidence>
<dbReference type="Proteomes" id="UP000727407">
    <property type="component" value="Unassembled WGS sequence"/>
</dbReference>
<keyword evidence="2" id="KW-1185">Reference proteome</keyword>
<protein>
    <submittedName>
        <fullName evidence="1">Uncharacterized protein</fullName>
    </submittedName>
</protein>